<comment type="caution">
    <text evidence="2">The sequence shown here is derived from an EMBL/GenBank/DDBJ whole genome shotgun (WGS) entry which is preliminary data.</text>
</comment>
<protein>
    <submittedName>
        <fullName evidence="2">Uncharacterized protein</fullName>
    </submittedName>
</protein>
<feature type="coiled-coil region" evidence="1">
    <location>
        <begin position="15"/>
        <end position="87"/>
    </location>
</feature>
<keyword evidence="3" id="KW-1185">Reference proteome</keyword>
<dbReference type="Proteomes" id="UP000807469">
    <property type="component" value="Unassembled WGS sequence"/>
</dbReference>
<organism evidence="2 3">
    <name type="scientific">Pholiota conissans</name>
    <dbReference type="NCBI Taxonomy" id="109636"/>
    <lineage>
        <taxon>Eukaryota</taxon>
        <taxon>Fungi</taxon>
        <taxon>Dikarya</taxon>
        <taxon>Basidiomycota</taxon>
        <taxon>Agaricomycotina</taxon>
        <taxon>Agaricomycetes</taxon>
        <taxon>Agaricomycetidae</taxon>
        <taxon>Agaricales</taxon>
        <taxon>Agaricineae</taxon>
        <taxon>Strophariaceae</taxon>
        <taxon>Pholiota</taxon>
    </lineage>
</organism>
<evidence type="ECO:0000313" key="3">
    <source>
        <dbReference type="Proteomes" id="UP000807469"/>
    </source>
</evidence>
<proteinExistence type="predicted"/>
<evidence type="ECO:0000313" key="2">
    <source>
        <dbReference type="EMBL" id="KAF9476788.1"/>
    </source>
</evidence>
<evidence type="ECO:0000256" key="1">
    <source>
        <dbReference type="SAM" id="Coils"/>
    </source>
</evidence>
<dbReference type="OrthoDB" id="3060478at2759"/>
<sequence>MDPRNFDADLMSEMFSAMGKELKLARAKIKSLEDQDNRSRDFKARAESAENALGILKKNFEDVCREKQQLQTALDELRDSKTGVKKEIEDVDHIMAPPSTEIHPKLSPSMKLADADRVQDLETALEIYYRKYKEQKKSKNQLREASRELEEKLLQTVSKLDEKNDELESLD</sequence>
<reference evidence="2" key="1">
    <citation type="submission" date="2020-11" db="EMBL/GenBank/DDBJ databases">
        <authorList>
            <consortium name="DOE Joint Genome Institute"/>
            <person name="Ahrendt S."/>
            <person name="Riley R."/>
            <person name="Andreopoulos W."/>
            <person name="Labutti K."/>
            <person name="Pangilinan J."/>
            <person name="Ruiz-Duenas F.J."/>
            <person name="Barrasa J.M."/>
            <person name="Sanchez-Garcia M."/>
            <person name="Camarero S."/>
            <person name="Miyauchi S."/>
            <person name="Serrano A."/>
            <person name="Linde D."/>
            <person name="Babiker R."/>
            <person name="Drula E."/>
            <person name="Ayuso-Fernandez I."/>
            <person name="Pacheco R."/>
            <person name="Padilla G."/>
            <person name="Ferreira P."/>
            <person name="Barriuso J."/>
            <person name="Kellner H."/>
            <person name="Castanera R."/>
            <person name="Alfaro M."/>
            <person name="Ramirez L."/>
            <person name="Pisabarro A.G."/>
            <person name="Kuo A."/>
            <person name="Tritt A."/>
            <person name="Lipzen A."/>
            <person name="He G."/>
            <person name="Yan M."/>
            <person name="Ng V."/>
            <person name="Cullen D."/>
            <person name="Martin F."/>
            <person name="Rosso M.-N."/>
            <person name="Henrissat B."/>
            <person name="Hibbett D."/>
            <person name="Martinez A.T."/>
            <person name="Grigoriev I.V."/>
        </authorList>
    </citation>
    <scope>NUCLEOTIDE SEQUENCE</scope>
    <source>
        <strain evidence="2">CIRM-BRFM 674</strain>
    </source>
</reference>
<gene>
    <name evidence="2" type="ORF">BDN70DRAFT_152093</name>
</gene>
<keyword evidence="1" id="KW-0175">Coiled coil</keyword>
<dbReference type="AlphaFoldDB" id="A0A9P5YX92"/>
<feature type="coiled-coil region" evidence="1">
    <location>
        <begin position="118"/>
        <end position="170"/>
    </location>
</feature>
<accession>A0A9P5YX92</accession>
<name>A0A9P5YX92_9AGAR</name>
<dbReference type="EMBL" id="MU155282">
    <property type="protein sequence ID" value="KAF9476788.1"/>
    <property type="molecule type" value="Genomic_DNA"/>
</dbReference>